<feature type="coiled-coil region" evidence="1">
    <location>
        <begin position="212"/>
        <end position="260"/>
    </location>
</feature>
<evidence type="ECO:0000313" key="3">
    <source>
        <dbReference type="Proteomes" id="UP000683360"/>
    </source>
</evidence>
<comment type="caution">
    <text evidence="2">The sequence shown here is derived from an EMBL/GenBank/DDBJ whole genome shotgun (WGS) entry which is preliminary data.</text>
</comment>
<gene>
    <name evidence="2" type="ORF">MEDL_55191</name>
</gene>
<dbReference type="Proteomes" id="UP000683360">
    <property type="component" value="Unassembled WGS sequence"/>
</dbReference>
<dbReference type="PANTHER" id="PTHR33395:SF22">
    <property type="entry name" value="REVERSE TRANSCRIPTASE DOMAIN-CONTAINING PROTEIN"/>
    <property type="match status" value="1"/>
</dbReference>
<keyword evidence="3" id="KW-1185">Reference proteome</keyword>
<name>A0A8S3UB85_MYTED</name>
<dbReference type="EMBL" id="CAJPWZ010002690">
    <property type="protein sequence ID" value="CAG2243071.1"/>
    <property type="molecule type" value="Genomic_DNA"/>
</dbReference>
<dbReference type="GO" id="GO:0031012">
    <property type="term" value="C:extracellular matrix"/>
    <property type="evidence" value="ECO:0007669"/>
    <property type="project" value="TreeGrafter"/>
</dbReference>
<sequence length="916" mass="105033">MATDSGGGVITQRDTNGDLCELNMDSAPVLQHDDCIIGNGSLNETFGEYSPQNSDFVRVFTEVGTPSQQKVNNVTNNGHEDDEFSCSQPSQESVYVPQQEFIAKLDYDLADLPKETYISKLIEKTNNSDDCLTWYRSTLAGRAKSIQGCPTGKLYNRKSTTKSTSTSKYARDCYIIYMFLQGDKTQIDEVFRKDDNKLSVVEHNNEVVSNEIIEMRANIHILLERVSELEKSDQKNEKVIKILQTENNKLRSQYLDLNEQLVTHLRDYERKSTQNDAKFKVLSQSTKTLDDFDLNNFQQDIKTMNIELDRHNKLQSVMQKSLNELKLIVKPSYASITSSSRASGELNVSTSLHSTDTKKSQINEHLNVQTTPGNSNGTNVTLKESDHLSSQVDHSKHFVSNPELDHLKETAKVPNKDHLNFKIPVRVQEEITETNSDRIVGVELKNKSFGSIFIFGVYLPADGSIDNYRQELNALDDLYTYYINYGKVVVAGDFNASCINKNLQFTNTTKSKELQNFVHRHNICHPFIDTCKILPKGPEFTFTLKNTMLDYILIDETLVRQLRRYEILEEGMFSSTSDHLPVIACVELDENPHVDLNNFSKLPAWHKINEHSIKEYQDKLCAPLDILIQEAQNNDIDINLFYHNLVNTLINTAKDTIPCNMYNPHTKPYWNADVKQAHTKERNMRRVWMQEGRPRGMQHESYFNYKRAKRDFRNIQKLANEQYIEETYDDINNAAECDIRLFWKLIKRQKPKHSKVCQQIKHNNIVHTSPESICNAFANYFEDLYTPADSPTFDDPTLNEMNKAYREIERVCKADEDLYLPGGIISCNDVSSVIKQLKRRKACGNDMIQNEHLIYGGPKVSECLSIFLNIVVEKQQVPSDWQKGLVVPLFKGGDKSKLSPDSYRPVCLLSRDDTSN</sequence>
<dbReference type="GO" id="GO:0007508">
    <property type="term" value="P:larval heart development"/>
    <property type="evidence" value="ECO:0007669"/>
    <property type="project" value="TreeGrafter"/>
</dbReference>
<organism evidence="2 3">
    <name type="scientific">Mytilus edulis</name>
    <name type="common">Blue mussel</name>
    <dbReference type="NCBI Taxonomy" id="6550"/>
    <lineage>
        <taxon>Eukaryota</taxon>
        <taxon>Metazoa</taxon>
        <taxon>Spiralia</taxon>
        <taxon>Lophotrochozoa</taxon>
        <taxon>Mollusca</taxon>
        <taxon>Bivalvia</taxon>
        <taxon>Autobranchia</taxon>
        <taxon>Pteriomorphia</taxon>
        <taxon>Mytilida</taxon>
        <taxon>Mytiloidea</taxon>
        <taxon>Mytilidae</taxon>
        <taxon>Mytilinae</taxon>
        <taxon>Mytilus</taxon>
    </lineage>
</organism>
<accession>A0A8S3UB85</accession>
<dbReference type="AlphaFoldDB" id="A0A8S3UB85"/>
<evidence type="ECO:0000256" key="1">
    <source>
        <dbReference type="SAM" id="Coils"/>
    </source>
</evidence>
<protein>
    <recommendedName>
        <fullName evidence="4">Endonuclease/exonuclease/phosphatase domain-containing protein</fullName>
    </recommendedName>
</protein>
<proteinExistence type="predicted"/>
<dbReference type="PANTHER" id="PTHR33395">
    <property type="entry name" value="TRANSCRIPTASE, PUTATIVE-RELATED-RELATED"/>
    <property type="match status" value="1"/>
</dbReference>
<dbReference type="InterPro" id="IPR036691">
    <property type="entry name" value="Endo/exonu/phosph_ase_sf"/>
</dbReference>
<dbReference type="GO" id="GO:0061343">
    <property type="term" value="P:cell adhesion involved in heart morphogenesis"/>
    <property type="evidence" value="ECO:0007669"/>
    <property type="project" value="TreeGrafter"/>
</dbReference>
<dbReference type="OrthoDB" id="10013754at2759"/>
<dbReference type="SUPFAM" id="SSF56219">
    <property type="entry name" value="DNase I-like"/>
    <property type="match status" value="1"/>
</dbReference>
<reference evidence="2" key="1">
    <citation type="submission" date="2021-03" db="EMBL/GenBank/DDBJ databases">
        <authorList>
            <person name="Bekaert M."/>
        </authorList>
    </citation>
    <scope>NUCLEOTIDE SEQUENCE</scope>
</reference>
<evidence type="ECO:0000313" key="2">
    <source>
        <dbReference type="EMBL" id="CAG2243071.1"/>
    </source>
</evidence>
<keyword evidence="1" id="KW-0175">Coiled coil</keyword>
<dbReference type="Gene3D" id="3.60.10.10">
    <property type="entry name" value="Endonuclease/exonuclease/phosphatase"/>
    <property type="match status" value="1"/>
</dbReference>
<evidence type="ECO:0008006" key="4">
    <source>
        <dbReference type="Google" id="ProtNLM"/>
    </source>
</evidence>